<dbReference type="OrthoDB" id="1683505at2"/>
<dbReference type="Pfam" id="PF07811">
    <property type="entry name" value="TadE"/>
    <property type="match status" value="1"/>
</dbReference>
<dbReference type="Proteomes" id="UP000277811">
    <property type="component" value="Unassembled WGS sequence"/>
</dbReference>
<keyword evidence="3" id="KW-1185">Reference proteome</keyword>
<sequence>MRRIVSYIRNNRGQSMVEFALVLPVFLLLVAGMMEFGRVMNQYLVVTEAAREGARSAAVGNDDATVIAAVNAAASTINQGQLTVTISPSPTRTPGDPVTVTVSNPVELITPLISQFFAQNPVTVQGKAVMRVE</sequence>
<protein>
    <recommendedName>
        <fullName evidence="1">TadE-like domain-containing protein</fullName>
    </recommendedName>
</protein>
<reference evidence="2 3" key="1">
    <citation type="submission" date="2018-06" db="EMBL/GenBank/DDBJ databases">
        <authorList>
            <person name="Strepis N."/>
        </authorList>
    </citation>
    <scope>NUCLEOTIDE SEQUENCE [LARGE SCALE GENOMIC DNA]</scope>
    <source>
        <strain evidence="2">LUCI</strain>
    </source>
</reference>
<gene>
    <name evidence="2" type="ORF">LUCI_1851</name>
</gene>
<feature type="domain" description="TadE-like" evidence="1">
    <location>
        <begin position="13"/>
        <end position="55"/>
    </location>
</feature>
<dbReference type="RefSeq" id="WP_122627553.1">
    <property type="nucleotide sequence ID" value="NZ_UPPP01000065.1"/>
</dbReference>
<accession>A0A498R6D7</accession>
<evidence type="ECO:0000313" key="3">
    <source>
        <dbReference type="Proteomes" id="UP000277811"/>
    </source>
</evidence>
<evidence type="ECO:0000259" key="1">
    <source>
        <dbReference type="Pfam" id="PF07811"/>
    </source>
</evidence>
<proteinExistence type="predicted"/>
<name>A0A498R6D7_9FIRM</name>
<evidence type="ECO:0000313" key="2">
    <source>
        <dbReference type="EMBL" id="VBB06615.1"/>
    </source>
</evidence>
<dbReference type="AlphaFoldDB" id="A0A498R6D7"/>
<organism evidence="2 3">
    <name type="scientific">Lucifera butyrica</name>
    <dbReference type="NCBI Taxonomy" id="1351585"/>
    <lineage>
        <taxon>Bacteria</taxon>
        <taxon>Bacillati</taxon>
        <taxon>Bacillota</taxon>
        <taxon>Negativicutes</taxon>
        <taxon>Veillonellales</taxon>
        <taxon>Veillonellaceae</taxon>
        <taxon>Lucifera</taxon>
    </lineage>
</organism>
<dbReference type="EMBL" id="UPPP01000065">
    <property type="protein sequence ID" value="VBB06615.1"/>
    <property type="molecule type" value="Genomic_DNA"/>
</dbReference>
<dbReference type="InterPro" id="IPR012495">
    <property type="entry name" value="TadE-like_dom"/>
</dbReference>